<evidence type="ECO:0000313" key="3">
    <source>
        <dbReference type="EMBL" id="QDE69357.1"/>
    </source>
</evidence>
<feature type="chain" id="PRO_5042098825" evidence="2">
    <location>
        <begin position="24"/>
        <end position="133"/>
    </location>
</feature>
<gene>
    <name evidence="3" type="ORF">BHS09_21560</name>
</gene>
<feature type="region of interest" description="Disordered" evidence="1">
    <location>
        <begin position="71"/>
        <end position="133"/>
    </location>
</feature>
<dbReference type="AlphaFoldDB" id="A0AAE6G1V2"/>
<organism evidence="3 4">
    <name type="scientific">Myxococcus xanthus</name>
    <dbReference type="NCBI Taxonomy" id="34"/>
    <lineage>
        <taxon>Bacteria</taxon>
        <taxon>Pseudomonadati</taxon>
        <taxon>Myxococcota</taxon>
        <taxon>Myxococcia</taxon>
        <taxon>Myxococcales</taxon>
        <taxon>Cystobacterineae</taxon>
        <taxon>Myxococcaceae</taxon>
        <taxon>Myxococcus</taxon>
    </lineage>
</organism>
<feature type="compositionally biased region" description="Basic and acidic residues" evidence="1">
    <location>
        <begin position="80"/>
        <end position="95"/>
    </location>
</feature>
<evidence type="ECO:0000313" key="4">
    <source>
        <dbReference type="Proteomes" id="UP000320179"/>
    </source>
</evidence>
<protein>
    <submittedName>
        <fullName evidence="3">Uncharacterized protein</fullName>
    </submittedName>
</protein>
<dbReference type="RefSeq" id="WP_140798848.1">
    <property type="nucleotide sequence ID" value="NZ_CP017173.1"/>
</dbReference>
<sequence length="133" mass="14576">MKLMTALRSVAVASLFITAPVLAQTAAPESANPPAADCKGHGGHHRHKGKKHGNKMARMEHRMDKAVAEGRLSQAQADQFKAEGRQLREEMKAQREASGGQLSDAQKDEMRSKMRAFREKVKSAMQANAPQKT</sequence>
<evidence type="ECO:0000256" key="1">
    <source>
        <dbReference type="SAM" id="MobiDB-lite"/>
    </source>
</evidence>
<feature type="compositionally biased region" description="Basic residues" evidence="1">
    <location>
        <begin position="41"/>
        <end position="55"/>
    </location>
</feature>
<feature type="compositionally biased region" description="Basic and acidic residues" evidence="1">
    <location>
        <begin position="105"/>
        <end position="122"/>
    </location>
</feature>
<proteinExistence type="predicted"/>
<feature type="signal peptide" evidence="2">
    <location>
        <begin position="1"/>
        <end position="23"/>
    </location>
</feature>
<dbReference type="EMBL" id="CP017174">
    <property type="protein sequence ID" value="QDE69357.1"/>
    <property type="molecule type" value="Genomic_DNA"/>
</dbReference>
<reference evidence="3 4" key="1">
    <citation type="journal article" date="2019" name="Science">
        <title>Social genes are selection hotspots in kin groups of a soil microbe.</title>
        <authorList>
            <person name="Wielgoss S."/>
            <person name="Wolfensberger R."/>
            <person name="Sun L."/>
            <person name="Fiegna F."/>
            <person name="Velicer G.J."/>
        </authorList>
    </citation>
    <scope>NUCLEOTIDE SEQUENCE [LARGE SCALE GENOMIC DNA]</scope>
    <source>
        <strain evidence="3 4">MC3.5.9c15</strain>
    </source>
</reference>
<evidence type="ECO:0000256" key="2">
    <source>
        <dbReference type="SAM" id="SignalP"/>
    </source>
</evidence>
<keyword evidence="2" id="KW-0732">Signal</keyword>
<dbReference type="Proteomes" id="UP000320179">
    <property type="component" value="Chromosome"/>
</dbReference>
<feature type="region of interest" description="Disordered" evidence="1">
    <location>
        <begin position="26"/>
        <end position="57"/>
    </location>
</feature>
<accession>A0AAE6G1V2</accession>
<name>A0AAE6G1V2_MYXXA</name>